<sequence>MNEYEYIFNDQSLEIFPESIVNDPYIVFHGTSHYYSEHIEQIGFQRNYSPFDENAVVNLVELLESENFINYDVDNMASSLRHYLNNNMRLSFTSLSGNAINYATGISKGGQIIGKIRRAQQVVNNALAENPELDNNINELIRNLFILCSDIGNALGVIYAIRLPADLNGIIDENYVIHSYNSIPAISIEGRVILPNGIEEVDRETVSNRNKQKIIDGIGKILYRKNEEE</sequence>
<keyword evidence="3" id="KW-1185">Reference proteome</keyword>
<dbReference type="RefSeq" id="WP_089048939.1">
    <property type="nucleotide sequence ID" value="NZ_FXTV01000006.1"/>
</dbReference>
<comment type="caution">
    <text evidence="2">The sequence shown here is derived from an EMBL/GenBank/DDBJ whole genome shotgun (WGS) entry which is preliminary data.</text>
</comment>
<name>A0A226HJY2_9FLAO</name>
<dbReference type="Proteomes" id="UP000198345">
    <property type="component" value="Unassembled WGS sequence"/>
</dbReference>
<dbReference type="OrthoDB" id="9915196at2"/>
<gene>
    <name evidence="2" type="ORF">B0A66_05945</name>
</gene>
<dbReference type="AlphaFoldDB" id="A0A226HJY2"/>
<reference evidence="2 3" key="1">
    <citation type="submission" date="2016-11" db="EMBL/GenBank/DDBJ databases">
        <title>Whole genomes of Flavobacteriaceae.</title>
        <authorList>
            <person name="Stine C."/>
            <person name="Li C."/>
            <person name="Tadesse D."/>
        </authorList>
    </citation>
    <scope>NUCLEOTIDE SEQUENCE [LARGE SCALE GENOMIC DNA]</scope>
    <source>
        <strain evidence="2 3">DSM 18292</strain>
    </source>
</reference>
<feature type="coiled-coil region" evidence="1">
    <location>
        <begin position="116"/>
        <end position="143"/>
    </location>
</feature>
<evidence type="ECO:0000313" key="2">
    <source>
        <dbReference type="EMBL" id="OXA93790.1"/>
    </source>
</evidence>
<evidence type="ECO:0000256" key="1">
    <source>
        <dbReference type="SAM" id="Coils"/>
    </source>
</evidence>
<keyword evidence="1" id="KW-0175">Coiled coil</keyword>
<dbReference type="EMBL" id="MUGW01000012">
    <property type="protein sequence ID" value="OXA93790.1"/>
    <property type="molecule type" value="Genomic_DNA"/>
</dbReference>
<organism evidence="2 3">
    <name type="scientific">Flavobacterium hercynium</name>
    <dbReference type="NCBI Taxonomy" id="387094"/>
    <lineage>
        <taxon>Bacteria</taxon>
        <taxon>Pseudomonadati</taxon>
        <taxon>Bacteroidota</taxon>
        <taxon>Flavobacteriia</taxon>
        <taxon>Flavobacteriales</taxon>
        <taxon>Flavobacteriaceae</taxon>
        <taxon>Flavobacterium</taxon>
    </lineage>
</organism>
<accession>A0A226HJY2</accession>
<protein>
    <submittedName>
        <fullName evidence="2">Uncharacterized protein</fullName>
    </submittedName>
</protein>
<evidence type="ECO:0000313" key="3">
    <source>
        <dbReference type="Proteomes" id="UP000198345"/>
    </source>
</evidence>
<proteinExistence type="predicted"/>